<dbReference type="AlphaFoldDB" id="A0A1T2E588"/>
<keyword evidence="1" id="KW-1133">Transmembrane helix</keyword>
<proteinExistence type="predicted"/>
<evidence type="ECO:0000259" key="2">
    <source>
        <dbReference type="Pfam" id="PF02698"/>
    </source>
</evidence>
<sequence>MSFFLSKFLPLFVYPLGLAVTLLLLALYLLRRRRKRIATGLIMTAIFVLWIPSTAKFADTLLNSLERHYPPLSVERTETAGAIVVLGGHDAFDRLYQGIRLYRAKKSPLIIISGRGGVISDKKLMMQLLNELDVPESSLILESSSRNTRENGLNTATILKKMDLSRVILVTSAFHMKRALAVFASVGIEAIPAPTTSEQKLRSSELPLLDWLLSSRALEKSTFAIKEYIGLIAYRQLGWIE</sequence>
<dbReference type="PANTHER" id="PTHR30336">
    <property type="entry name" value="INNER MEMBRANE PROTEIN, PROBABLE PERMEASE"/>
    <property type="match status" value="1"/>
</dbReference>
<name>A0A1T2E588_SOVGS</name>
<dbReference type="Proteomes" id="UP000190962">
    <property type="component" value="Unassembled WGS sequence"/>
</dbReference>
<gene>
    <name evidence="3" type="ORF">BOV88_12710</name>
</gene>
<dbReference type="GO" id="GO:0043164">
    <property type="term" value="P:Gram-negative-bacterium-type cell wall biogenesis"/>
    <property type="evidence" value="ECO:0007669"/>
    <property type="project" value="TreeGrafter"/>
</dbReference>
<evidence type="ECO:0000313" key="3">
    <source>
        <dbReference type="EMBL" id="OOY33905.1"/>
    </source>
</evidence>
<dbReference type="GO" id="GO:0000270">
    <property type="term" value="P:peptidoglycan metabolic process"/>
    <property type="evidence" value="ECO:0007669"/>
    <property type="project" value="TreeGrafter"/>
</dbReference>
<dbReference type="InterPro" id="IPR051599">
    <property type="entry name" value="Cell_Envelope_Assoc"/>
</dbReference>
<dbReference type="Gene3D" id="3.40.50.620">
    <property type="entry name" value="HUPs"/>
    <property type="match status" value="1"/>
</dbReference>
<evidence type="ECO:0000256" key="1">
    <source>
        <dbReference type="SAM" id="Phobius"/>
    </source>
</evidence>
<comment type="caution">
    <text evidence="3">The sequence shown here is derived from an EMBL/GenBank/DDBJ whole genome shotgun (WGS) entry which is preliminary data.</text>
</comment>
<dbReference type="Pfam" id="PF02698">
    <property type="entry name" value="DUF218"/>
    <property type="match status" value="1"/>
</dbReference>
<evidence type="ECO:0000313" key="4">
    <source>
        <dbReference type="Proteomes" id="UP000190962"/>
    </source>
</evidence>
<dbReference type="EMBL" id="MPNX01000029">
    <property type="protein sequence ID" value="OOY33905.1"/>
    <property type="molecule type" value="Genomic_DNA"/>
</dbReference>
<accession>A0A1T2E588</accession>
<dbReference type="CDD" id="cd06259">
    <property type="entry name" value="YdcF-like"/>
    <property type="match status" value="1"/>
</dbReference>
<dbReference type="GO" id="GO:0005886">
    <property type="term" value="C:plasma membrane"/>
    <property type="evidence" value="ECO:0007669"/>
    <property type="project" value="TreeGrafter"/>
</dbReference>
<dbReference type="InterPro" id="IPR003848">
    <property type="entry name" value="DUF218"/>
</dbReference>
<organism evidence="3 4">
    <name type="scientific">Solemya velum gill symbiont</name>
    <dbReference type="NCBI Taxonomy" id="2340"/>
    <lineage>
        <taxon>Bacteria</taxon>
        <taxon>Pseudomonadati</taxon>
        <taxon>Pseudomonadota</taxon>
        <taxon>Gammaproteobacteria</taxon>
        <taxon>sulfur-oxidizing symbionts</taxon>
    </lineage>
</organism>
<dbReference type="PANTHER" id="PTHR30336:SF4">
    <property type="entry name" value="ENVELOPE BIOGENESIS FACTOR ELYC"/>
    <property type="match status" value="1"/>
</dbReference>
<reference evidence="3 4" key="1">
    <citation type="submission" date="2016-11" db="EMBL/GenBank/DDBJ databases">
        <title>Mixed transmission modes and dynamic genome evolution in an obligate animal-bacterial symbiosis.</title>
        <authorList>
            <person name="Russell S.L."/>
            <person name="Corbett-Detig R.B."/>
            <person name="Cavanaugh C.M."/>
        </authorList>
    </citation>
    <scope>NUCLEOTIDE SEQUENCE [LARGE SCALE GENOMIC DNA]</scope>
    <source>
        <strain evidence="3">MA-KB16</strain>
    </source>
</reference>
<dbReference type="InterPro" id="IPR014729">
    <property type="entry name" value="Rossmann-like_a/b/a_fold"/>
</dbReference>
<keyword evidence="1" id="KW-0472">Membrane</keyword>
<keyword evidence="1" id="KW-0812">Transmembrane</keyword>
<protein>
    <recommendedName>
        <fullName evidence="2">DUF218 domain-containing protein</fullName>
    </recommendedName>
</protein>
<feature type="transmembrane region" description="Helical" evidence="1">
    <location>
        <begin position="37"/>
        <end position="55"/>
    </location>
</feature>
<feature type="transmembrane region" description="Helical" evidence="1">
    <location>
        <begin position="12"/>
        <end position="30"/>
    </location>
</feature>
<feature type="domain" description="DUF218" evidence="2">
    <location>
        <begin position="82"/>
        <end position="230"/>
    </location>
</feature>